<dbReference type="AlphaFoldDB" id="A0AAX4KNN5"/>
<evidence type="ECO:0000313" key="1">
    <source>
        <dbReference type="EMBL" id="WWD07977.1"/>
    </source>
</evidence>
<sequence>MNEFMKPLRSVSSKLSSSRLLCLRHKAAILQNSPVAQIGSHIDVIIKAKEDSENSLRSIKALAETQ</sequence>
<proteinExistence type="predicted"/>
<reference evidence="1 2" key="1">
    <citation type="submission" date="2024-01" db="EMBL/GenBank/DDBJ databases">
        <title>Comparative genomics of Cryptococcus and Kwoniella reveals pathogenesis evolution and contrasting modes of karyotype evolution via chromosome fusion or intercentromeric recombination.</title>
        <authorList>
            <person name="Coelho M.A."/>
            <person name="David-Palma M."/>
            <person name="Shea T."/>
            <person name="Bowers K."/>
            <person name="McGinley-Smith S."/>
            <person name="Mohammad A.W."/>
            <person name="Gnirke A."/>
            <person name="Yurkov A.M."/>
            <person name="Nowrousian M."/>
            <person name="Sun S."/>
            <person name="Cuomo C.A."/>
            <person name="Heitman J."/>
        </authorList>
    </citation>
    <scope>NUCLEOTIDE SEQUENCE [LARGE SCALE GENOMIC DNA]</scope>
    <source>
        <strain evidence="1 2">PYCC6329</strain>
    </source>
</reference>
<dbReference type="GeneID" id="91104888"/>
<evidence type="ECO:0000313" key="2">
    <source>
        <dbReference type="Proteomes" id="UP001358614"/>
    </source>
</evidence>
<keyword evidence="2" id="KW-1185">Reference proteome</keyword>
<gene>
    <name evidence="1" type="ORF">V865_006087</name>
</gene>
<dbReference type="EMBL" id="CP144089">
    <property type="protein sequence ID" value="WWD07977.1"/>
    <property type="molecule type" value="Genomic_DNA"/>
</dbReference>
<dbReference type="RefSeq" id="XP_066085944.1">
    <property type="nucleotide sequence ID" value="XM_066229847.1"/>
</dbReference>
<dbReference type="KEGG" id="ker:91104888"/>
<accession>A0AAX4KNN5</accession>
<name>A0AAX4KNN5_9TREE</name>
<organism evidence="1 2">
    <name type="scientific">Kwoniella europaea PYCC6329</name>
    <dbReference type="NCBI Taxonomy" id="1423913"/>
    <lineage>
        <taxon>Eukaryota</taxon>
        <taxon>Fungi</taxon>
        <taxon>Dikarya</taxon>
        <taxon>Basidiomycota</taxon>
        <taxon>Agaricomycotina</taxon>
        <taxon>Tremellomycetes</taxon>
        <taxon>Tremellales</taxon>
        <taxon>Cryptococcaceae</taxon>
        <taxon>Kwoniella</taxon>
    </lineage>
</organism>
<dbReference type="Proteomes" id="UP001358614">
    <property type="component" value="Chromosome 1"/>
</dbReference>
<protein>
    <submittedName>
        <fullName evidence="1">Uncharacterized protein</fullName>
    </submittedName>
</protein>